<dbReference type="EMBL" id="JAFIWB010000009">
    <property type="protein sequence ID" value="MBN6102664.1"/>
    <property type="molecule type" value="Genomic_DNA"/>
</dbReference>
<organism evidence="3 4">
    <name type="scientific">Xanthomonas bonasiae</name>
    <dbReference type="NCBI Taxonomy" id="2810351"/>
    <lineage>
        <taxon>Bacteria</taxon>
        <taxon>Pseudomonadati</taxon>
        <taxon>Pseudomonadota</taxon>
        <taxon>Gammaproteobacteria</taxon>
        <taxon>Lysobacterales</taxon>
        <taxon>Lysobacteraceae</taxon>
        <taxon>Xanthomonas</taxon>
    </lineage>
</organism>
<feature type="chain" id="PRO_5047329393" evidence="2">
    <location>
        <begin position="25"/>
        <end position="118"/>
    </location>
</feature>
<feature type="signal peptide" evidence="2">
    <location>
        <begin position="1"/>
        <end position="24"/>
    </location>
</feature>
<feature type="compositionally biased region" description="Low complexity" evidence="1">
    <location>
        <begin position="108"/>
        <end position="118"/>
    </location>
</feature>
<feature type="compositionally biased region" description="Low complexity" evidence="1">
    <location>
        <begin position="68"/>
        <end position="77"/>
    </location>
</feature>
<evidence type="ECO:0000313" key="4">
    <source>
        <dbReference type="Proteomes" id="UP000695802"/>
    </source>
</evidence>
<reference evidence="3 4" key="1">
    <citation type="submission" date="2021-02" db="EMBL/GenBank/DDBJ databases">
        <title>Taxonomically Unique Crown Gall-Associated Xanthomonas Stains Have Deficiency in Virulence Repertories.</title>
        <authorList>
            <person name="Mafakheri H."/>
            <person name="Taghavi S.M."/>
            <person name="Dimkic I."/>
            <person name="Nemanja K."/>
            <person name="Osdaghi E."/>
        </authorList>
    </citation>
    <scope>NUCLEOTIDE SEQUENCE [LARGE SCALE GENOMIC DNA]</scope>
    <source>
        <strain evidence="3 4">FX4</strain>
    </source>
</reference>
<feature type="compositionally biased region" description="Basic and acidic residues" evidence="1">
    <location>
        <begin position="78"/>
        <end position="87"/>
    </location>
</feature>
<proteinExistence type="predicted"/>
<accession>A0ABS3B225</accession>
<feature type="compositionally biased region" description="Low complexity" evidence="1">
    <location>
        <begin position="49"/>
        <end position="60"/>
    </location>
</feature>
<name>A0ABS3B225_9XANT</name>
<keyword evidence="4" id="KW-1185">Reference proteome</keyword>
<gene>
    <name evidence="3" type="ORF">JR064_10840</name>
</gene>
<dbReference type="Proteomes" id="UP000695802">
    <property type="component" value="Unassembled WGS sequence"/>
</dbReference>
<dbReference type="PROSITE" id="PS51257">
    <property type="entry name" value="PROKAR_LIPOPROTEIN"/>
    <property type="match status" value="1"/>
</dbReference>
<protein>
    <submittedName>
        <fullName evidence="3">Uncharacterized protein</fullName>
    </submittedName>
</protein>
<dbReference type="RefSeq" id="WP_206229715.1">
    <property type="nucleotide sequence ID" value="NZ_JAFIWB010000009.1"/>
</dbReference>
<comment type="caution">
    <text evidence="3">The sequence shown here is derived from an EMBL/GenBank/DDBJ whole genome shotgun (WGS) entry which is preliminary data.</text>
</comment>
<evidence type="ECO:0000313" key="3">
    <source>
        <dbReference type="EMBL" id="MBN6102664.1"/>
    </source>
</evidence>
<feature type="region of interest" description="Disordered" evidence="1">
    <location>
        <begin position="22"/>
        <end position="118"/>
    </location>
</feature>
<keyword evidence="2" id="KW-0732">Signal</keyword>
<evidence type="ECO:0000256" key="2">
    <source>
        <dbReference type="SAM" id="SignalP"/>
    </source>
</evidence>
<evidence type="ECO:0000256" key="1">
    <source>
        <dbReference type="SAM" id="MobiDB-lite"/>
    </source>
</evidence>
<sequence>MKHRSLPLLLSLAGALSCMAPALARNGDGGAPAKPPSGPNPKVEAAMRACAAEQGVAAPAAGPPPAAGRPSAQGRPPADAKRLDMAKFDACMSAKGLPKPKGPPPQGGQPEHGAPPAG</sequence>